<keyword evidence="2 5" id="KW-0057">Aromatic amino acid biosynthesis</keyword>
<dbReference type="PANTHER" id="PTHR43699">
    <property type="entry name" value="3-DEHYDROQUINATE DEHYDRATASE"/>
    <property type="match status" value="1"/>
</dbReference>
<dbReference type="GO" id="GO:0009073">
    <property type="term" value="P:aromatic amino acid family biosynthetic process"/>
    <property type="evidence" value="ECO:0007669"/>
    <property type="project" value="UniProtKB-KW"/>
</dbReference>
<dbReference type="KEGG" id="nmk:CHR53_06535"/>
<proteinExistence type="inferred from homology"/>
<evidence type="ECO:0000256" key="5">
    <source>
        <dbReference type="HAMAP-Rule" id="MF_00214"/>
    </source>
</evidence>
<evidence type="ECO:0000256" key="2">
    <source>
        <dbReference type="ARBA" id="ARBA00023141"/>
    </source>
</evidence>
<comment type="caution">
    <text evidence="5">Lacks conserved residue(s) required for the propagation of feature annotation.</text>
</comment>
<dbReference type="OrthoDB" id="9813659at2"/>
<dbReference type="GO" id="GO:0008652">
    <property type="term" value="P:amino acid biosynthetic process"/>
    <property type="evidence" value="ECO:0007669"/>
    <property type="project" value="UniProtKB-KW"/>
</dbReference>
<reference evidence="6 7" key="1">
    <citation type="submission" date="2017-07" db="EMBL/GenBank/DDBJ databases">
        <title>The complete genome sequence of Bacillus mesonae strain H20-5, an efficient strain improving plant abiotic stress resistance.</title>
        <authorList>
            <person name="Kim S.Y."/>
            <person name="Song H."/>
            <person name="Sang M.K."/>
            <person name="Weon H.-Y."/>
            <person name="Song J."/>
        </authorList>
    </citation>
    <scope>NUCLEOTIDE SEQUENCE [LARGE SCALE GENOMIC DNA]</scope>
    <source>
        <strain evidence="6 7">H20-5</strain>
    </source>
</reference>
<feature type="binding site" evidence="5">
    <location>
        <position position="237"/>
    </location>
    <ligand>
        <name>3-dehydroquinate</name>
        <dbReference type="ChEBI" id="CHEBI:32364"/>
    </ligand>
</feature>
<keyword evidence="5" id="KW-0028">Amino-acid biosynthesis</keyword>
<dbReference type="GO" id="GO:0009423">
    <property type="term" value="P:chorismate biosynthetic process"/>
    <property type="evidence" value="ECO:0007669"/>
    <property type="project" value="UniProtKB-UniRule"/>
</dbReference>
<dbReference type="InterPro" id="IPR018508">
    <property type="entry name" value="3-dehydroquinate_DH_AS"/>
</dbReference>
<dbReference type="Pfam" id="PF01487">
    <property type="entry name" value="DHquinase_I"/>
    <property type="match status" value="1"/>
</dbReference>
<dbReference type="GO" id="GO:0046279">
    <property type="term" value="P:3,4-dihydroxybenzoate biosynthetic process"/>
    <property type="evidence" value="ECO:0007669"/>
    <property type="project" value="UniProtKB-ARBA"/>
</dbReference>
<evidence type="ECO:0000256" key="1">
    <source>
        <dbReference type="ARBA" id="ARBA00001864"/>
    </source>
</evidence>
<dbReference type="CDD" id="cd00502">
    <property type="entry name" value="DHQase_I"/>
    <property type="match status" value="1"/>
</dbReference>
<dbReference type="EMBL" id="CP022572">
    <property type="protein sequence ID" value="AZU60950.1"/>
    <property type="molecule type" value="Genomic_DNA"/>
</dbReference>
<feature type="active site" description="Schiff-base intermediate with substrate" evidence="5">
    <location>
        <position position="171"/>
    </location>
</feature>
<feature type="binding site" evidence="5">
    <location>
        <position position="233"/>
    </location>
    <ligand>
        <name>3-dehydroquinate</name>
        <dbReference type="ChEBI" id="CHEBI:32364"/>
    </ligand>
</feature>
<dbReference type="RefSeq" id="WP_066393944.1">
    <property type="nucleotide sequence ID" value="NZ_CP022572.1"/>
</dbReference>
<dbReference type="Proteomes" id="UP000282892">
    <property type="component" value="Chromosome"/>
</dbReference>
<keyword evidence="4 5" id="KW-0704">Schiff base</keyword>
<dbReference type="HAMAP" id="MF_00214">
    <property type="entry name" value="AroD"/>
    <property type="match status" value="1"/>
</dbReference>
<dbReference type="FunFam" id="3.20.20.70:FF:000047">
    <property type="entry name" value="3-dehydroquinate dehydratase"/>
    <property type="match status" value="1"/>
</dbReference>
<dbReference type="PROSITE" id="PS01028">
    <property type="entry name" value="DEHYDROQUINASE_I"/>
    <property type="match status" value="1"/>
</dbReference>
<organism evidence="6 7">
    <name type="scientific">Neobacillus mesonae</name>
    <dbReference type="NCBI Taxonomy" id="1193713"/>
    <lineage>
        <taxon>Bacteria</taxon>
        <taxon>Bacillati</taxon>
        <taxon>Bacillota</taxon>
        <taxon>Bacilli</taxon>
        <taxon>Bacillales</taxon>
        <taxon>Bacillaceae</taxon>
        <taxon>Neobacillus</taxon>
    </lineage>
</organism>
<comment type="pathway">
    <text evidence="5">Metabolic intermediate biosynthesis; chorismate biosynthesis; chorismate from D-erythrose 4-phosphate and phosphoenolpyruvate: step 3/7.</text>
</comment>
<dbReference type="STRING" id="1193713.GCA_001636315_03840"/>
<evidence type="ECO:0000256" key="3">
    <source>
        <dbReference type="ARBA" id="ARBA00023239"/>
    </source>
</evidence>
<comment type="similarity">
    <text evidence="5">Belongs to the type-I 3-dehydroquinase family.</text>
</comment>
<comment type="function">
    <text evidence="5">Involved in the third step of the chorismate pathway, which leads to the biosynthesis of aromatic amino acids. Catalyzes the cis-dehydration of 3-dehydroquinate (DHQ) and introduces the first double bond of the aromatic ring to yield 3-dehydroshikimate.</text>
</comment>
<feature type="binding site" evidence="5">
    <location>
        <begin position="47"/>
        <end position="49"/>
    </location>
    <ligand>
        <name>3-dehydroquinate</name>
        <dbReference type="ChEBI" id="CHEBI:32364"/>
    </ligand>
</feature>
<dbReference type="InterPro" id="IPR050146">
    <property type="entry name" value="Type-I_3-dehydroquinase"/>
</dbReference>
<keyword evidence="3 5" id="KW-0456">Lyase</keyword>
<dbReference type="InterPro" id="IPR013785">
    <property type="entry name" value="Aldolase_TIM"/>
</dbReference>
<feature type="binding site" evidence="5">
    <location>
        <position position="214"/>
    </location>
    <ligand>
        <name>3-dehydroquinate</name>
        <dbReference type="ChEBI" id="CHEBI:32364"/>
    </ligand>
</feature>
<dbReference type="AlphaFoldDB" id="A0A3Q9QUZ4"/>
<feature type="binding site" evidence="5">
    <location>
        <position position="83"/>
    </location>
    <ligand>
        <name>3-dehydroquinate</name>
        <dbReference type="ChEBI" id="CHEBI:32364"/>
    </ligand>
</feature>
<evidence type="ECO:0000313" key="6">
    <source>
        <dbReference type="EMBL" id="AZU60950.1"/>
    </source>
</evidence>
<dbReference type="GO" id="GO:0003855">
    <property type="term" value="F:3-dehydroquinate dehydratase activity"/>
    <property type="evidence" value="ECO:0007669"/>
    <property type="project" value="UniProtKB-UniRule"/>
</dbReference>
<evidence type="ECO:0000256" key="4">
    <source>
        <dbReference type="ARBA" id="ARBA00023270"/>
    </source>
</evidence>
<name>A0A3Q9QUZ4_9BACI</name>
<dbReference type="UniPathway" id="UPA00053">
    <property type="reaction ID" value="UER00086"/>
</dbReference>
<dbReference type="Gene3D" id="3.20.20.70">
    <property type="entry name" value="Aldolase class I"/>
    <property type="match status" value="1"/>
</dbReference>
<keyword evidence="7" id="KW-1185">Reference proteome</keyword>
<dbReference type="SUPFAM" id="SSF51569">
    <property type="entry name" value="Aldolase"/>
    <property type="match status" value="1"/>
</dbReference>
<dbReference type="PANTHER" id="PTHR43699:SF1">
    <property type="entry name" value="3-DEHYDROQUINATE DEHYDRATASE"/>
    <property type="match status" value="1"/>
</dbReference>
<comment type="subunit">
    <text evidence="5">Homodimer.</text>
</comment>
<evidence type="ECO:0000313" key="7">
    <source>
        <dbReference type="Proteomes" id="UP000282892"/>
    </source>
</evidence>
<dbReference type="EC" id="4.2.1.10" evidence="5"/>
<dbReference type="NCBIfam" id="TIGR01093">
    <property type="entry name" value="aroD"/>
    <property type="match status" value="1"/>
</dbReference>
<comment type="catalytic activity">
    <reaction evidence="1 5">
        <text>3-dehydroquinate = 3-dehydroshikimate + H2O</text>
        <dbReference type="Rhea" id="RHEA:21096"/>
        <dbReference type="ChEBI" id="CHEBI:15377"/>
        <dbReference type="ChEBI" id="CHEBI:16630"/>
        <dbReference type="ChEBI" id="CHEBI:32364"/>
        <dbReference type="EC" id="4.2.1.10"/>
    </reaction>
</comment>
<accession>A0A3Q9QUZ4</accession>
<sequence length="252" mass="27962">MTRSITVRGVTIGEGTPKICVPMVGRTLTEILEEANRLKTIDLDVVEWRADFFEHVDDREKVIDALYQIRTVLKETPLIFTFRSAKEGGEKEISPEYYLQLNKAIIETGQADIIDIELFSDESLVKSLVEWAHANNIFVIISNHDFEKTPSKEEIIARLKKAQELGGDLPKIAVMPQSQADVLTLLDATNIMYTQYANRPIITISMGSRGVISRLAGGAFGSALTFGSAGRESAPGQIAVSELRRVLKLLKN</sequence>
<protein>
    <recommendedName>
        <fullName evidence="5">3-dehydroquinate dehydratase</fullName>
        <shortName evidence="5">3-dehydroquinase</shortName>
        <ecNumber evidence="5">4.2.1.10</ecNumber>
    </recommendedName>
    <alternativeName>
        <fullName evidence="5">Type I DHQase</fullName>
    </alternativeName>
    <alternativeName>
        <fullName evidence="5">Type I dehydroquinase</fullName>
        <shortName evidence="5">DHQ1</shortName>
    </alternativeName>
</protein>
<gene>
    <name evidence="5" type="primary">aroD</name>
    <name evidence="6" type="ORF">CHR53_06535</name>
</gene>
<feature type="active site" description="Proton donor/acceptor" evidence="5">
    <location>
        <position position="144"/>
    </location>
</feature>
<dbReference type="InterPro" id="IPR001381">
    <property type="entry name" value="DHquinase_I"/>
</dbReference>